<accession>A0A3G6J8X4</accession>
<dbReference type="PROSITE" id="PS51352">
    <property type="entry name" value="THIOREDOXIN_2"/>
    <property type="match status" value="1"/>
</dbReference>
<gene>
    <name evidence="5" type="ORF">CCHOA_04650</name>
</gene>
<dbReference type="AlphaFoldDB" id="A0A3G6J8X4"/>
<protein>
    <submittedName>
        <fullName evidence="5">Thioredoxin C-1</fullName>
    </submittedName>
</protein>
<proteinExistence type="inferred from homology"/>
<dbReference type="Pfam" id="PF14561">
    <property type="entry name" value="TPR_20"/>
    <property type="match status" value="1"/>
</dbReference>
<reference evidence="5 6" key="1">
    <citation type="submission" date="2018-11" db="EMBL/GenBank/DDBJ databases">
        <authorList>
            <person name="Kleinhagauer T."/>
            <person name="Glaeser S.P."/>
            <person name="Spergser J."/>
            <person name="Ruckert C."/>
            <person name="Kaempfer P."/>
            <person name="Busse H.-J."/>
        </authorList>
    </citation>
    <scope>NUCLEOTIDE SEQUENCE [LARGE SCALE GENOMIC DNA]</scope>
    <source>
        <strain evidence="5 6">200CH</strain>
    </source>
</reference>
<dbReference type="Proteomes" id="UP000269019">
    <property type="component" value="Chromosome"/>
</dbReference>
<dbReference type="SUPFAM" id="SSF52833">
    <property type="entry name" value="Thioredoxin-like"/>
    <property type="match status" value="1"/>
</dbReference>
<dbReference type="PANTHER" id="PTHR45663">
    <property type="entry name" value="GEO12009P1"/>
    <property type="match status" value="1"/>
</dbReference>
<sequence length="290" mass="31036">MTTPDRFARGAIDLSAVNTQAQTPQQETAGSVAPVVMVDHTNIEQAVVQRSAQVPVVVHIGTERSPDSQSLHSNFTELAQAQSPIRWIYAYVDADTQPQLAQMLGVQGLPTVLVLAGGQPITSFQGGQPAEALSGWIDAILQAVDGKLSGLPAADEPSAQPPVDPRIAAIEAQRDAGEFTEALAAIDALQASEPAHKELERLRADVRFAQRLAAAAPAEDELDEQMLQADTLIAGGDPAAGFDHLLNLLATRHGEEKQRVRTRLVEILALFEPTQALVIDVRRRMASALF</sequence>
<dbReference type="PANTHER" id="PTHR45663:SF11">
    <property type="entry name" value="GEO12009P1"/>
    <property type="match status" value="1"/>
</dbReference>
<comment type="function">
    <text evidence="1">Participates in various redox reactions through the reversible oxidation of its active center dithiol to a disulfide and catalyzes dithiol-disulfide exchange reactions.</text>
</comment>
<organism evidence="5 6">
    <name type="scientific">Corynebacterium choanae</name>
    <dbReference type="NCBI Taxonomy" id="1862358"/>
    <lineage>
        <taxon>Bacteria</taxon>
        <taxon>Bacillati</taxon>
        <taxon>Actinomycetota</taxon>
        <taxon>Actinomycetes</taxon>
        <taxon>Mycobacteriales</taxon>
        <taxon>Corynebacteriaceae</taxon>
        <taxon>Corynebacterium</taxon>
    </lineage>
</organism>
<dbReference type="GO" id="GO:0015035">
    <property type="term" value="F:protein-disulfide reductase activity"/>
    <property type="evidence" value="ECO:0007669"/>
    <property type="project" value="TreeGrafter"/>
</dbReference>
<evidence type="ECO:0000256" key="3">
    <source>
        <dbReference type="ARBA" id="ARBA00023284"/>
    </source>
</evidence>
<dbReference type="CDD" id="cd02956">
    <property type="entry name" value="ybbN"/>
    <property type="match status" value="1"/>
</dbReference>
<evidence type="ECO:0000259" key="4">
    <source>
        <dbReference type="PROSITE" id="PS51352"/>
    </source>
</evidence>
<comment type="similarity">
    <text evidence="2">Belongs to the thioredoxin family.</text>
</comment>
<dbReference type="Gene3D" id="1.25.40.10">
    <property type="entry name" value="Tetratricopeptide repeat domain"/>
    <property type="match status" value="1"/>
</dbReference>
<dbReference type="OrthoDB" id="5181746at2"/>
<dbReference type="KEGG" id="ccho:CCHOA_04650"/>
<dbReference type="GO" id="GO:0005737">
    <property type="term" value="C:cytoplasm"/>
    <property type="evidence" value="ECO:0007669"/>
    <property type="project" value="TreeGrafter"/>
</dbReference>
<keyword evidence="6" id="KW-1185">Reference proteome</keyword>
<feature type="domain" description="Thioredoxin" evidence="4">
    <location>
        <begin position="27"/>
        <end position="142"/>
    </location>
</feature>
<keyword evidence="3" id="KW-0676">Redox-active center</keyword>
<dbReference type="Pfam" id="PF00085">
    <property type="entry name" value="Thioredoxin"/>
    <property type="match status" value="1"/>
</dbReference>
<dbReference type="InterPro" id="IPR011990">
    <property type="entry name" value="TPR-like_helical_dom_sf"/>
</dbReference>
<dbReference type="GO" id="GO:0006950">
    <property type="term" value="P:response to stress"/>
    <property type="evidence" value="ECO:0007669"/>
    <property type="project" value="UniProtKB-ARBA"/>
</dbReference>
<dbReference type="InterPro" id="IPR013766">
    <property type="entry name" value="Thioredoxin_domain"/>
</dbReference>
<evidence type="ECO:0000313" key="5">
    <source>
        <dbReference type="EMBL" id="AZA13338.1"/>
    </source>
</evidence>
<dbReference type="InterPro" id="IPR036249">
    <property type="entry name" value="Thioredoxin-like_sf"/>
</dbReference>
<dbReference type="Gene3D" id="3.40.30.10">
    <property type="entry name" value="Glutaredoxin"/>
    <property type="match status" value="1"/>
</dbReference>
<evidence type="ECO:0000313" key="6">
    <source>
        <dbReference type="Proteomes" id="UP000269019"/>
    </source>
</evidence>
<dbReference type="EMBL" id="CP033896">
    <property type="protein sequence ID" value="AZA13338.1"/>
    <property type="molecule type" value="Genomic_DNA"/>
</dbReference>
<dbReference type="RefSeq" id="WP_123927311.1">
    <property type="nucleotide sequence ID" value="NZ_CP033896.1"/>
</dbReference>
<name>A0A3G6J8X4_9CORY</name>
<evidence type="ECO:0000256" key="1">
    <source>
        <dbReference type="ARBA" id="ARBA00003318"/>
    </source>
</evidence>
<evidence type="ECO:0000256" key="2">
    <source>
        <dbReference type="ARBA" id="ARBA00008987"/>
    </source>
</evidence>